<gene>
    <name evidence="2" type="ORF">Aple_003050</name>
</gene>
<feature type="region of interest" description="Disordered" evidence="1">
    <location>
        <begin position="26"/>
        <end position="57"/>
    </location>
</feature>
<dbReference type="Proteomes" id="UP000377595">
    <property type="component" value="Unassembled WGS sequence"/>
</dbReference>
<accession>A0A5M3X8I8</accession>
<dbReference type="EMBL" id="BLAF01000004">
    <property type="protein sequence ID" value="GES17410.1"/>
    <property type="molecule type" value="Genomic_DNA"/>
</dbReference>
<dbReference type="AlphaFoldDB" id="A0A5M3X8I8"/>
<dbReference type="RefSeq" id="WP_155342588.1">
    <property type="nucleotide sequence ID" value="NZ_BAAAHM010000001.1"/>
</dbReference>
<proteinExistence type="predicted"/>
<name>A0A5M3X8I8_9ACTN</name>
<evidence type="ECO:0000256" key="1">
    <source>
        <dbReference type="SAM" id="MobiDB-lite"/>
    </source>
</evidence>
<evidence type="ECO:0000313" key="3">
    <source>
        <dbReference type="Proteomes" id="UP000377595"/>
    </source>
</evidence>
<comment type="caution">
    <text evidence="2">The sequence shown here is derived from an EMBL/GenBank/DDBJ whole genome shotgun (WGS) entry which is preliminary data.</text>
</comment>
<sequence>MSAQPYTSDPRTAITRIPHLQIFTHGNEGIAGRERETGGSLIPMKMDGAVDDDAQGL</sequence>
<reference evidence="2 3" key="1">
    <citation type="submission" date="2019-10" db="EMBL/GenBank/DDBJ databases">
        <title>Whole genome shotgun sequence of Acrocarpospora pleiomorpha NBRC 16267.</title>
        <authorList>
            <person name="Ichikawa N."/>
            <person name="Kimura A."/>
            <person name="Kitahashi Y."/>
            <person name="Komaki H."/>
            <person name="Oguchi A."/>
        </authorList>
    </citation>
    <scope>NUCLEOTIDE SEQUENCE [LARGE SCALE GENOMIC DNA]</scope>
    <source>
        <strain evidence="2 3">NBRC 16267</strain>
    </source>
</reference>
<protein>
    <submittedName>
        <fullName evidence="2">Uncharacterized protein</fullName>
    </submittedName>
</protein>
<evidence type="ECO:0000313" key="2">
    <source>
        <dbReference type="EMBL" id="GES17410.1"/>
    </source>
</evidence>
<organism evidence="2 3">
    <name type="scientific">Acrocarpospora pleiomorpha</name>
    <dbReference type="NCBI Taxonomy" id="90975"/>
    <lineage>
        <taxon>Bacteria</taxon>
        <taxon>Bacillati</taxon>
        <taxon>Actinomycetota</taxon>
        <taxon>Actinomycetes</taxon>
        <taxon>Streptosporangiales</taxon>
        <taxon>Streptosporangiaceae</taxon>
        <taxon>Acrocarpospora</taxon>
    </lineage>
</organism>
<keyword evidence="3" id="KW-1185">Reference proteome</keyword>